<evidence type="ECO:0000313" key="5">
    <source>
        <dbReference type="Proteomes" id="UP000838412"/>
    </source>
</evidence>
<keyword evidence="3" id="KW-0732">Signal</keyword>
<protein>
    <submittedName>
        <fullName evidence="4">Hypp1790 protein</fullName>
    </submittedName>
</protein>
<keyword evidence="1" id="KW-0175">Coiled coil</keyword>
<dbReference type="EMBL" id="OV696688">
    <property type="protein sequence ID" value="CAH1257170.1"/>
    <property type="molecule type" value="Genomic_DNA"/>
</dbReference>
<accession>A0A8J9ZM13</accession>
<sequence>MEWPHLLLLCGTVGFLVSSSSAVPTGEPTKPSIPSPATSDNKTVADDHKSGWQSIQDAYFALTSLRSQLADARERLQEAYDNDNHDAARELVELIRDLQQQLQEAYNNLTALTG</sequence>
<dbReference type="AlphaFoldDB" id="A0A8J9ZM13"/>
<gene>
    <name evidence="4" type="primary">Hypp1790</name>
    <name evidence="4" type="ORF">BLAG_LOCUS15186</name>
</gene>
<feature type="signal peptide" evidence="3">
    <location>
        <begin position="1"/>
        <end position="22"/>
    </location>
</feature>
<evidence type="ECO:0000256" key="3">
    <source>
        <dbReference type="SAM" id="SignalP"/>
    </source>
</evidence>
<dbReference type="Proteomes" id="UP000838412">
    <property type="component" value="Chromosome 3"/>
</dbReference>
<name>A0A8J9ZM13_BRALA</name>
<evidence type="ECO:0000313" key="4">
    <source>
        <dbReference type="EMBL" id="CAH1257170.1"/>
    </source>
</evidence>
<feature type="coiled-coil region" evidence="1">
    <location>
        <begin position="62"/>
        <end position="108"/>
    </location>
</feature>
<organism evidence="4 5">
    <name type="scientific">Branchiostoma lanceolatum</name>
    <name type="common">Common lancelet</name>
    <name type="synonym">Amphioxus lanceolatum</name>
    <dbReference type="NCBI Taxonomy" id="7740"/>
    <lineage>
        <taxon>Eukaryota</taxon>
        <taxon>Metazoa</taxon>
        <taxon>Chordata</taxon>
        <taxon>Cephalochordata</taxon>
        <taxon>Leptocardii</taxon>
        <taxon>Amphioxiformes</taxon>
        <taxon>Branchiostomatidae</taxon>
        <taxon>Branchiostoma</taxon>
    </lineage>
</organism>
<feature type="region of interest" description="Disordered" evidence="2">
    <location>
        <begin position="20"/>
        <end position="49"/>
    </location>
</feature>
<keyword evidence="5" id="KW-1185">Reference proteome</keyword>
<reference evidence="4" key="1">
    <citation type="submission" date="2022-01" db="EMBL/GenBank/DDBJ databases">
        <authorList>
            <person name="Braso-Vives M."/>
        </authorList>
    </citation>
    <scope>NUCLEOTIDE SEQUENCE</scope>
</reference>
<evidence type="ECO:0000256" key="1">
    <source>
        <dbReference type="SAM" id="Coils"/>
    </source>
</evidence>
<proteinExistence type="predicted"/>
<evidence type="ECO:0000256" key="2">
    <source>
        <dbReference type="SAM" id="MobiDB-lite"/>
    </source>
</evidence>
<dbReference type="OrthoDB" id="10361310at2759"/>
<feature type="chain" id="PRO_5035464172" evidence="3">
    <location>
        <begin position="23"/>
        <end position="114"/>
    </location>
</feature>